<dbReference type="Pfam" id="PF07683">
    <property type="entry name" value="CobW_C"/>
    <property type="match status" value="1"/>
</dbReference>
<protein>
    <recommendedName>
        <fullName evidence="7">CobW C-terminal domain-containing protein</fullName>
    </recommendedName>
</protein>
<evidence type="ECO:0000256" key="4">
    <source>
        <dbReference type="ARBA" id="ARBA00034320"/>
    </source>
</evidence>
<dbReference type="InterPro" id="IPR003495">
    <property type="entry name" value="CobW/HypB/UreG_nucleotide-bd"/>
</dbReference>
<keyword evidence="2" id="KW-0378">Hydrolase</keyword>
<evidence type="ECO:0000256" key="2">
    <source>
        <dbReference type="ARBA" id="ARBA00022801"/>
    </source>
</evidence>
<dbReference type="SMART" id="SM00833">
    <property type="entry name" value="CobW_C"/>
    <property type="match status" value="1"/>
</dbReference>
<name>A0A5N5N9W0_9ROSI</name>
<dbReference type="Proteomes" id="UP000326939">
    <property type="component" value="Chromosome 3"/>
</dbReference>
<dbReference type="InterPro" id="IPR036627">
    <property type="entry name" value="CobW-likC_sf"/>
</dbReference>
<feature type="region of interest" description="Disordered" evidence="6">
    <location>
        <begin position="1"/>
        <end position="20"/>
    </location>
</feature>
<dbReference type="PANTHER" id="PTHR13748:SF62">
    <property type="entry name" value="COBW DOMAIN-CONTAINING PROTEIN"/>
    <property type="match status" value="1"/>
</dbReference>
<feature type="region of interest" description="Disordered" evidence="6">
    <location>
        <begin position="350"/>
        <end position="369"/>
    </location>
</feature>
<dbReference type="GO" id="GO:0005737">
    <property type="term" value="C:cytoplasm"/>
    <property type="evidence" value="ECO:0007669"/>
    <property type="project" value="TreeGrafter"/>
</dbReference>
<evidence type="ECO:0000256" key="3">
    <source>
        <dbReference type="ARBA" id="ARBA00023186"/>
    </source>
</evidence>
<feature type="domain" description="CobW C-terminal" evidence="7">
    <location>
        <begin position="425"/>
        <end position="519"/>
    </location>
</feature>
<dbReference type="InterPro" id="IPR051316">
    <property type="entry name" value="Zinc-reg_GTPase_activator"/>
</dbReference>
<dbReference type="EMBL" id="VDCV01000003">
    <property type="protein sequence ID" value="KAB5563798.1"/>
    <property type="molecule type" value="Genomic_DNA"/>
</dbReference>
<dbReference type="InterPro" id="IPR027417">
    <property type="entry name" value="P-loop_NTPase"/>
</dbReference>
<reference evidence="9" key="1">
    <citation type="journal article" date="2019" name="Gigascience">
        <title>De novo genome assembly of the endangered Acer yangbiense, a plant species with extremely small populations endemic to Yunnan Province, China.</title>
        <authorList>
            <person name="Yang J."/>
            <person name="Wariss H.M."/>
            <person name="Tao L."/>
            <person name="Zhang R."/>
            <person name="Yun Q."/>
            <person name="Hollingsworth P."/>
            <person name="Dao Z."/>
            <person name="Luo G."/>
            <person name="Guo H."/>
            <person name="Ma Y."/>
            <person name="Sun W."/>
        </authorList>
    </citation>
    <scope>NUCLEOTIDE SEQUENCE [LARGE SCALE GENOMIC DNA]</scope>
    <source>
        <strain evidence="9">cv. br00</strain>
    </source>
</reference>
<proteinExistence type="inferred from homology"/>
<dbReference type="Pfam" id="PF02492">
    <property type="entry name" value="cobW"/>
    <property type="match status" value="1"/>
</dbReference>
<dbReference type="CDD" id="cd03112">
    <property type="entry name" value="CobW-like"/>
    <property type="match status" value="1"/>
</dbReference>
<gene>
    <name evidence="8" type="ORF">DKX38_003852</name>
</gene>
<evidence type="ECO:0000256" key="5">
    <source>
        <dbReference type="ARBA" id="ARBA00049117"/>
    </source>
</evidence>
<dbReference type="Gene3D" id="3.30.1220.10">
    <property type="entry name" value="CobW-like, C-terminal domain"/>
    <property type="match status" value="1"/>
</dbReference>
<dbReference type="InterPro" id="IPR011629">
    <property type="entry name" value="CobW-like_C"/>
</dbReference>
<dbReference type="SUPFAM" id="SSF52540">
    <property type="entry name" value="P-loop containing nucleoside triphosphate hydrolases"/>
    <property type="match status" value="1"/>
</dbReference>
<comment type="caution">
    <text evidence="8">The sequence shown here is derived from an EMBL/GenBank/DDBJ whole genome shotgun (WGS) entry which is preliminary data.</text>
</comment>
<keyword evidence="9" id="KW-1185">Reference proteome</keyword>
<evidence type="ECO:0000256" key="6">
    <source>
        <dbReference type="SAM" id="MobiDB-lite"/>
    </source>
</evidence>
<comment type="catalytic activity">
    <reaction evidence="5">
        <text>GTP + H2O = GDP + phosphate + H(+)</text>
        <dbReference type="Rhea" id="RHEA:19669"/>
        <dbReference type="ChEBI" id="CHEBI:15377"/>
        <dbReference type="ChEBI" id="CHEBI:15378"/>
        <dbReference type="ChEBI" id="CHEBI:37565"/>
        <dbReference type="ChEBI" id="CHEBI:43474"/>
        <dbReference type="ChEBI" id="CHEBI:58189"/>
    </reaction>
    <physiologicalReaction direction="left-to-right" evidence="5">
        <dbReference type="Rhea" id="RHEA:19670"/>
    </physiologicalReaction>
</comment>
<dbReference type="Gene3D" id="3.40.50.300">
    <property type="entry name" value="P-loop containing nucleotide triphosphate hydrolases"/>
    <property type="match status" value="1"/>
</dbReference>
<comment type="similarity">
    <text evidence="4">Belongs to the SIMIBI class G3E GTPase family. ZNG1 subfamily.</text>
</comment>
<sequence>MSIYTTIQNPEETRLEGSPGSMAALSSLSVDILTTFASLTSRHPTTLRSTILPFLLIPRRTHNLALKTTPYFHRRRFSVSATATTSAPQTDESDLTTKIPPDNRIPATIITGFLGSGKTTLLNHILTADHGKRIAVIENEYGEVDIDGSLVAAKTAGAEDIVMLNNGCLCCTVRGDLVRMIADLVNKKKDKFDHIVIETTGLANPAPIIQTFYAEDQVFNDVKLDGVVTLVDAKHALLHLDEVKPKGVVNEAVEQIAYADRVIVNKTDLVGEQEIDSLVQRIRNINRMANLKRTQYGKVDLDYVLGIGGFDLERLFSTLVTSQLNCNIWRFWLTFANLLRIESAVSDEDRKEDHASHDHDHHHHDEHDHKHGISLHSQLLLNACFGYLLCHSCDNIMADHKACGCYHADHHDGHHSHDHTHDPGVSSVSIVCEGSLDLEKANIWLGTLLMERSEDMYRMKGLLSVQGMDERFVFQGVHDIFQGSPERLWGPDEPRMNKIVFIGKNLDAQELEKGFKACLL</sequence>
<dbReference type="AlphaFoldDB" id="A0A5N5N9W0"/>
<organism evidence="8 9">
    <name type="scientific">Salix brachista</name>
    <dbReference type="NCBI Taxonomy" id="2182728"/>
    <lineage>
        <taxon>Eukaryota</taxon>
        <taxon>Viridiplantae</taxon>
        <taxon>Streptophyta</taxon>
        <taxon>Embryophyta</taxon>
        <taxon>Tracheophyta</taxon>
        <taxon>Spermatophyta</taxon>
        <taxon>Magnoliopsida</taxon>
        <taxon>eudicotyledons</taxon>
        <taxon>Gunneridae</taxon>
        <taxon>Pentapetalae</taxon>
        <taxon>rosids</taxon>
        <taxon>fabids</taxon>
        <taxon>Malpighiales</taxon>
        <taxon>Salicaceae</taxon>
        <taxon>Saliceae</taxon>
        <taxon>Salix</taxon>
    </lineage>
</organism>
<feature type="compositionally biased region" description="Polar residues" evidence="6">
    <location>
        <begin position="1"/>
        <end position="10"/>
    </location>
</feature>
<dbReference type="GO" id="GO:0000166">
    <property type="term" value="F:nucleotide binding"/>
    <property type="evidence" value="ECO:0007669"/>
    <property type="project" value="UniProtKB-KW"/>
</dbReference>
<evidence type="ECO:0000313" key="9">
    <source>
        <dbReference type="Proteomes" id="UP000326939"/>
    </source>
</evidence>
<keyword evidence="1" id="KW-0547">Nucleotide-binding</keyword>
<dbReference type="GO" id="GO:0016787">
    <property type="term" value="F:hydrolase activity"/>
    <property type="evidence" value="ECO:0007669"/>
    <property type="project" value="UniProtKB-KW"/>
</dbReference>
<dbReference type="SUPFAM" id="SSF90002">
    <property type="entry name" value="Hypothetical protein YjiA, C-terminal domain"/>
    <property type="match status" value="1"/>
</dbReference>
<dbReference type="PANTHER" id="PTHR13748">
    <property type="entry name" value="COBW-RELATED"/>
    <property type="match status" value="1"/>
</dbReference>
<evidence type="ECO:0000313" key="8">
    <source>
        <dbReference type="EMBL" id="KAB5563798.1"/>
    </source>
</evidence>
<keyword evidence="3" id="KW-0143">Chaperone</keyword>
<accession>A0A5N5N9W0</accession>
<evidence type="ECO:0000256" key="1">
    <source>
        <dbReference type="ARBA" id="ARBA00022741"/>
    </source>
</evidence>
<evidence type="ECO:0000259" key="7">
    <source>
        <dbReference type="SMART" id="SM00833"/>
    </source>
</evidence>
<dbReference type="FunFam" id="3.40.50.300:FF:000778">
    <property type="entry name" value="GTP-binding protein YjiA"/>
    <property type="match status" value="1"/>
</dbReference>